<protein>
    <submittedName>
        <fullName evidence="7">Nuclear control of ATPase protein 2</fullName>
    </submittedName>
</protein>
<accession>A0A2K1QQ78</accession>
<evidence type="ECO:0000256" key="6">
    <source>
        <dbReference type="SAM" id="Phobius"/>
    </source>
</evidence>
<proteinExistence type="predicted"/>
<dbReference type="OrthoDB" id="413313at2759"/>
<dbReference type="InParanoid" id="A0A2K1QQ78"/>
<comment type="caution">
    <text evidence="7">The sequence shown here is derived from an EMBL/GenBank/DDBJ whole genome shotgun (WGS) entry which is preliminary data.</text>
</comment>
<feature type="transmembrane region" description="Helical" evidence="6">
    <location>
        <begin position="541"/>
        <end position="562"/>
    </location>
</feature>
<evidence type="ECO:0000256" key="2">
    <source>
        <dbReference type="ARBA" id="ARBA00022692"/>
    </source>
</evidence>
<dbReference type="Proteomes" id="UP000243797">
    <property type="component" value="Unassembled WGS sequence"/>
</dbReference>
<evidence type="ECO:0000256" key="1">
    <source>
        <dbReference type="ARBA" id="ARBA00004225"/>
    </source>
</evidence>
<dbReference type="InterPro" id="IPR013946">
    <property type="entry name" value="NCA2-like"/>
</dbReference>
<dbReference type="EMBL" id="NKHZ01000052">
    <property type="protein sequence ID" value="PNS17182.1"/>
    <property type="molecule type" value="Genomic_DNA"/>
</dbReference>
<keyword evidence="5 6" id="KW-0472">Membrane</keyword>
<gene>
    <name evidence="7" type="ORF">CAC42_7236</name>
</gene>
<evidence type="ECO:0000313" key="7">
    <source>
        <dbReference type="EMBL" id="PNS17182.1"/>
    </source>
</evidence>
<evidence type="ECO:0000256" key="3">
    <source>
        <dbReference type="ARBA" id="ARBA00022989"/>
    </source>
</evidence>
<name>A0A2K1QQ78_9PEZI</name>
<keyword evidence="3 6" id="KW-1133">Transmembrane helix</keyword>
<keyword evidence="2 6" id="KW-0812">Transmembrane</keyword>
<reference evidence="7 8" key="1">
    <citation type="submission" date="2017-06" db="EMBL/GenBank/DDBJ databases">
        <title>Draft genome sequence of a variant of Elsinoe murrayae.</title>
        <authorList>
            <person name="Cheng Q."/>
        </authorList>
    </citation>
    <scope>NUCLEOTIDE SEQUENCE [LARGE SCALE GENOMIC DNA]</scope>
    <source>
        <strain evidence="7 8">CQ-2017a</strain>
    </source>
</reference>
<comment type="subcellular location">
    <subcellularLocation>
        <location evidence="1">Mitochondrion membrane</location>
        <topology evidence="1">Multi-pass membrane protein</topology>
    </subcellularLocation>
</comment>
<dbReference type="STRING" id="2082308.A0A2K1QQ78"/>
<sequence>MSFVVDQVQRIDAALDRLSLQSSTYGALSTTSSSSSAHAPNLSSSTQNLQSLIKSLSIDSTSTKPLLTASRLHSLLSQADLTGLSTASTPSPLDAELQWLLVSKATTQTYALVLSRLLNQTLSIANDVWYWDDILSSYRYTLLYTVQTSPLRLYDFGSEVWRDVKGRMASGFEMDVSGAGREVQDTLATQWKRFYGLVREVVSERRALDIQHAVVGPVARVRNGVRRKQRRLKQARLRGANALGVLLGEGLANECGHGDGLATPAGEYGGRKWKMSVARNVALIDAVLAKVNVEELEVDRFDAAIAEETDEDVLYDADVKVEGEGGDAAVTPAMITERLLNLLSNGLGAYDASSKSLSQAHGKPSKLIRYWLPATIGVLSSSTVLRILINRQAEITQWVTDLGATILDFWANWVVEPTRKLIATIRHDEGSEVAIMSKRSLQGDRDSLERMVVDFARDNPANATDSGAALTDAELVDLRAKIREGDLTPVLKAYEQDLQSPFMGAVRGNLIRALLIQVQKTKVDVEIAMGGIDALLKSQELVFGFVGLTPGILVVVGLWRWVRGGLVKKEGGREQAEKKRGTMIRQLRNIDRVLSNATPTDFGELGYMDQGLLVCEAHVLREEARRCMPDQVWREFCEEVGELVDVRTGIKRQRAVVDRCRWGYARWF</sequence>
<evidence type="ECO:0000256" key="5">
    <source>
        <dbReference type="ARBA" id="ARBA00023136"/>
    </source>
</evidence>
<dbReference type="AlphaFoldDB" id="A0A2K1QQ78"/>
<dbReference type="Pfam" id="PF08637">
    <property type="entry name" value="NCA2"/>
    <property type="match status" value="1"/>
</dbReference>
<dbReference type="GO" id="GO:0005741">
    <property type="term" value="C:mitochondrial outer membrane"/>
    <property type="evidence" value="ECO:0007669"/>
    <property type="project" value="TreeGrafter"/>
</dbReference>
<keyword evidence="4" id="KW-0496">Mitochondrion</keyword>
<evidence type="ECO:0000256" key="4">
    <source>
        <dbReference type="ARBA" id="ARBA00023128"/>
    </source>
</evidence>
<dbReference type="PANTHER" id="PTHR28234:SF1">
    <property type="entry name" value="NUCLEAR CONTROL OF ATPASE PROTEIN 2"/>
    <property type="match status" value="1"/>
</dbReference>
<organism evidence="7 8">
    <name type="scientific">Sphaceloma murrayae</name>
    <dbReference type="NCBI Taxonomy" id="2082308"/>
    <lineage>
        <taxon>Eukaryota</taxon>
        <taxon>Fungi</taxon>
        <taxon>Dikarya</taxon>
        <taxon>Ascomycota</taxon>
        <taxon>Pezizomycotina</taxon>
        <taxon>Dothideomycetes</taxon>
        <taxon>Dothideomycetidae</taxon>
        <taxon>Myriangiales</taxon>
        <taxon>Elsinoaceae</taxon>
        <taxon>Sphaceloma</taxon>
    </lineage>
</organism>
<keyword evidence="8" id="KW-1185">Reference proteome</keyword>
<dbReference type="PANTHER" id="PTHR28234">
    <property type="entry name" value="NUCLEAR CONTROL OF ATPASE PROTEIN 2"/>
    <property type="match status" value="1"/>
</dbReference>
<evidence type="ECO:0000313" key="8">
    <source>
        <dbReference type="Proteomes" id="UP000243797"/>
    </source>
</evidence>